<feature type="domain" description="Strictosidine synthase conserved region" evidence="6">
    <location>
        <begin position="170"/>
        <end position="256"/>
    </location>
</feature>
<sequence length="558" mass="61407">MGLKGIIKFFTFRCLEILVVALVIFLIPGLPPYAKISDSYTVKSAKPFEGKLALNNRLELAEKWHEGEVHGAESFASFNGELYTTLHGGDVVKFVGNHITPIVRLGKPCSSLHEEKTCGRPLGITFDKSGNLFVADAYYGVFKVNVKTGEKTNLVSMDAEINGKKPKLPNSLVVAQNGDLYWTDSSTEFILQDGIIDMLADGSGRLIHYDAKTKTNTVLMENIHFANGLILSDGEEHLIISETGRNRLHRYYLKGPNKGKQEVFIDGLPGLPDNLRSDGKGGYLVPLVIAADADHPNIPHIFAPFPKIRKVVARLFGLLDLCFETLNNYYPCAFAQKATHFIGHFNSMTPMLPKRATILHISKTGEILDSIHANNKNFRTFSEAFIHKDTLYLGSPFNNFIGRVPLSKIGWNHLVQNAVPTPKPVTQPPPTQKPVTQAPTTTPRPTTTSSKPTTTTQKPPVQPQVTPTQAPKPKEAPKQQTPSAKQQNPPPVKQQTPSPPKQTQPPKQQASPPKPQTPPPAKQQSPPPQKQQTPPPKQQTPLPKQQQTAPTTQKPGKN</sequence>
<protein>
    <recommendedName>
        <fullName evidence="6">Strictosidine synthase conserved region domain-containing protein</fullName>
    </recommendedName>
</protein>
<evidence type="ECO:0000256" key="5">
    <source>
        <dbReference type="SAM" id="Phobius"/>
    </source>
</evidence>
<dbReference type="Gene3D" id="2.120.10.30">
    <property type="entry name" value="TolB, C-terminal domain"/>
    <property type="match status" value="1"/>
</dbReference>
<feature type="compositionally biased region" description="Pro residues" evidence="4">
    <location>
        <begin position="488"/>
        <end position="503"/>
    </location>
</feature>
<dbReference type="AlphaFoldDB" id="A0A9P0FCW4"/>
<dbReference type="SUPFAM" id="SSF63829">
    <property type="entry name" value="Calcium-dependent phosphotriesterase"/>
    <property type="match status" value="1"/>
</dbReference>
<evidence type="ECO:0000259" key="6">
    <source>
        <dbReference type="Pfam" id="PF03088"/>
    </source>
</evidence>
<keyword evidence="5" id="KW-0472">Membrane</keyword>
<dbReference type="Pfam" id="PF20067">
    <property type="entry name" value="SSL_N"/>
    <property type="match status" value="1"/>
</dbReference>
<dbReference type="GO" id="GO:0016787">
    <property type="term" value="F:hydrolase activity"/>
    <property type="evidence" value="ECO:0007669"/>
    <property type="project" value="TreeGrafter"/>
</dbReference>
<feature type="region of interest" description="Disordered" evidence="4">
    <location>
        <begin position="420"/>
        <end position="558"/>
    </location>
</feature>
<evidence type="ECO:0000256" key="3">
    <source>
        <dbReference type="ARBA" id="ARBA00023180"/>
    </source>
</evidence>
<accession>A0A9P0FCW4</accession>
<dbReference type="InterPro" id="IPR018119">
    <property type="entry name" value="Strictosidine_synth_cons-reg"/>
</dbReference>
<evidence type="ECO:0000256" key="4">
    <source>
        <dbReference type="SAM" id="MobiDB-lite"/>
    </source>
</evidence>
<comment type="similarity">
    <text evidence="1">Belongs to the strictosidine synthase family.</text>
</comment>
<feature type="compositionally biased region" description="Low complexity" evidence="4">
    <location>
        <begin position="539"/>
        <end position="558"/>
    </location>
</feature>
<evidence type="ECO:0000256" key="1">
    <source>
        <dbReference type="ARBA" id="ARBA00009191"/>
    </source>
</evidence>
<proteinExistence type="inferred from homology"/>
<feature type="compositionally biased region" description="Pro residues" evidence="4">
    <location>
        <begin position="512"/>
        <end position="538"/>
    </location>
</feature>
<feature type="compositionally biased region" description="Pro residues" evidence="4">
    <location>
        <begin position="421"/>
        <end position="432"/>
    </location>
</feature>
<feature type="compositionally biased region" description="Polar residues" evidence="4">
    <location>
        <begin position="478"/>
        <end position="487"/>
    </location>
</feature>
<name>A0A9P0FCW4_BRAAE</name>
<feature type="compositionally biased region" description="Low complexity" evidence="4">
    <location>
        <begin position="433"/>
        <end position="471"/>
    </location>
</feature>
<dbReference type="EMBL" id="OV121133">
    <property type="protein sequence ID" value="CAH0550988.1"/>
    <property type="molecule type" value="Genomic_DNA"/>
</dbReference>
<dbReference type="PANTHER" id="PTHR10426:SF88">
    <property type="entry name" value="ADIPOCYTE PLASMA MEMBRANE-ASSOCIATED PROTEIN HEMOMUCIN-RELATED"/>
    <property type="match status" value="1"/>
</dbReference>
<dbReference type="PANTHER" id="PTHR10426">
    <property type="entry name" value="STRICTOSIDINE SYNTHASE-RELATED"/>
    <property type="match status" value="1"/>
</dbReference>
<keyword evidence="8" id="KW-1185">Reference proteome</keyword>
<gene>
    <name evidence="7" type="ORF">MELIAE_LOCUS3691</name>
</gene>
<keyword evidence="5" id="KW-0812">Transmembrane</keyword>
<dbReference type="Pfam" id="PF03088">
    <property type="entry name" value="Str_synth"/>
    <property type="match status" value="1"/>
</dbReference>
<evidence type="ECO:0000313" key="8">
    <source>
        <dbReference type="Proteomes" id="UP001154078"/>
    </source>
</evidence>
<organism evidence="7 8">
    <name type="scientific">Brassicogethes aeneus</name>
    <name type="common">Rape pollen beetle</name>
    <name type="synonym">Meligethes aeneus</name>
    <dbReference type="NCBI Taxonomy" id="1431903"/>
    <lineage>
        <taxon>Eukaryota</taxon>
        <taxon>Metazoa</taxon>
        <taxon>Ecdysozoa</taxon>
        <taxon>Arthropoda</taxon>
        <taxon>Hexapoda</taxon>
        <taxon>Insecta</taxon>
        <taxon>Pterygota</taxon>
        <taxon>Neoptera</taxon>
        <taxon>Endopterygota</taxon>
        <taxon>Coleoptera</taxon>
        <taxon>Polyphaga</taxon>
        <taxon>Cucujiformia</taxon>
        <taxon>Nitidulidae</taxon>
        <taxon>Meligethinae</taxon>
        <taxon>Brassicogethes</taxon>
    </lineage>
</organism>
<reference evidence="7" key="1">
    <citation type="submission" date="2021-12" db="EMBL/GenBank/DDBJ databases">
        <authorList>
            <person name="King R."/>
        </authorList>
    </citation>
    <scope>NUCLEOTIDE SEQUENCE</scope>
</reference>
<feature type="transmembrane region" description="Helical" evidence="5">
    <location>
        <begin position="12"/>
        <end position="34"/>
    </location>
</feature>
<evidence type="ECO:0000256" key="2">
    <source>
        <dbReference type="ARBA" id="ARBA00022553"/>
    </source>
</evidence>
<dbReference type="Proteomes" id="UP001154078">
    <property type="component" value="Chromosome 2"/>
</dbReference>
<dbReference type="OrthoDB" id="5307922at2759"/>
<keyword evidence="3" id="KW-0325">Glycoprotein</keyword>
<dbReference type="InterPro" id="IPR011042">
    <property type="entry name" value="6-blade_b-propeller_TolB-like"/>
</dbReference>
<keyword evidence="5" id="KW-1133">Transmembrane helix</keyword>
<keyword evidence="2" id="KW-0597">Phosphoprotein</keyword>
<evidence type="ECO:0000313" key="7">
    <source>
        <dbReference type="EMBL" id="CAH0550988.1"/>
    </source>
</evidence>
<dbReference type="GO" id="GO:0012505">
    <property type="term" value="C:endomembrane system"/>
    <property type="evidence" value="ECO:0007669"/>
    <property type="project" value="TreeGrafter"/>
</dbReference>